<dbReference type="AlphaFoldDB" id="A0A918EZ04"/>
<proteinExistence type="inferred from homology"/>
<evidence type="ECO:0000256" key="1">
    <source>
        <dbReference type="ARBA" id="ARBA00005721"/>
    </source>
</evidence>
<dbReference type="RefSeq" id="WP_189087468.1">
    <property type="nucleotide sequence ID" value="NZ_BMQL01000001.1"/>
</dbReference>
<gene>
    <name evidence="2" type="ORF">GCM10008957_00420</name>
</gene>
<comment type="similarity">
    <text evidence="1">Belongs to the asp23 family.</text>
</comment>
<comment type="caution">
    <text evidence="2">The sequence shown here is derived from an EMBL/GenBank/DDBJ whole genome shotgun (WGS) entry which is preliminary data.</text>
</comment>
<dbReference type="InterPro" id="IPR005531">
    <property type="entry name" value="Asp23"/>
</dbReference>
<reference evidence="2" key="1">
    <citation type="journal article" date="2014" name="Int. J. Syst. Evol. Microbiol.">
        <title>Complete genome sequence of Corynebacterium casei LMG S-19264T (=DSM 44701T), isolated from a smear-ripened cheese.</title>
        <authorList>
            <consortium name="US DOE Joint Genome Institute (JGI-PGF)"/>
            <person name="Walter F."/>
            <person name="Albersmeier A."/>
            <person name="Kalinowski J."/>
            <person name="Ruckert C."/>
        </authorList>
    </citation>
    <scope>NUCLEOTIDE SEQUENCE</scope>
    <source>
        <strain evidence="2">JCM 31311</strain>
    </source>
</reference>
<evidence type="ECO:0000313" key="2">
    <source>
        <dbReference type="EMBL" id="GGQ92413.1"/>
    </source>
</evidence>
<protein>
    <submittedName>
        <fullName evidence="2">Alkaline-shock protein</fullName>
    </submittedName>
</protein>
<evidence type="ECO:0000313" key="3">
    <source>
        <dbReference type="Proteomes" id="UP000603865"/>
    </source>
</evidence>
<dbReference type="Pfam" id="PF03780">
    <property type="entry name" value="Asp23"/>
    <property type="match status" value="1"/>
</dbReference>
<reference evidence="2" key="2">
    <citation type="submission" date="2020-09" db="EMBL/GenBank/DDBJ databases">
        <authorList>
            <person name="Sun Q."/>
            <person name="Ohkuma M."/>
        </authorList>
    </citation>
    <scope>NUCLEOTIDE SEQUENCE</scope>
    <source>
        <strain evidence="2">JCM 31311</strain>
    </source>
</reference>
<name>A0A918EZ04_9DEIO</name>
<organism evidence="2 3">
    <name type="scientific">Deinococcus ruber</name>
    <dbReference type="NCBI Taxonomy" id="1848197"/>
    <lineage>
        <taxon>Bacteria</taxon>
        <taxon>Thermotogati</taxon>
        <taxon>Deinococcota</taxon>
        <taxon>Deinococci</taxon>
        <taxon>Deinococcales</taxon>
        <taxon>Deinococcaceae</taxon>
        <taxon>Deinococcus</taxon>
    </lineage>
</organism>
<keyword evidence="3" id="KW-1185">Reference proteome</keyword>
<sequence>MHLEISKNVLMDIAASTVDRIGGLEIAAAPIKASEVLRPTSGGWQQAGSRRPRALRVSREGNNVSVELGLNIEYGKSLVSVSQKVQQAVTENIELMTGLKVRAVNITVQGLTLPPAPSKAGA</sequence>
<dbReference type="PANTHER" id="PTHR34297">
    <property type="entry name" value="HYPOTHETICAL CYTOSOLIC PROTEIN-RELATED"/>
    <property type="match status" value="1"/>
</dbReference>
<dbReference type="EMBL" id="BMQL01000001">
    <property type="protein sequence ID" value="GGQ92413.1"/>
    <property type="molecule type" value="Genomic_DNA"/>
</dbReference>
<dbReference type="PANTHER" id="PTHR34297:SF1">
    <property type="entry name" value="ASP23_GLS24 FAMILY ENVELOPE STRESS RESPONSE PROTEIN"/>
    <property type="match status" value="1"/>
</dbReference>
<dbReference type="Proteomes" id="UP000603865">
    <property type="component" value="Unassembled WGS sequence"/>
</dbReference>
<accession>A0A918EZ04</accession>